<accession>A0AA39GGZ1</accession>
<dbReference type="InterPro" id="IPR029058">
    <property type="entry name" value="AB_hydrolase_fold"/>
</dbReference>
<dbReference type="Gene3D" id="3.40.50.1820">
    <property type="entry name" value="alpha/beta hydrolase"/>
    <property type="match status" value="1"/>
</dbReference>
<dbReference type="Proteomes" id="UP001175261">
    <property type="component" value="Unassembled WGS sequence"/>
</dbReference>
<dbReference type="InterPro" id="IPR013744">
    <property type="entry name" value="SidJ"/>
</dbReference>
<protein>
    <submittedName>
        <fullName evidence="1">Uncharacterized protein</fullName>
    </submittedName>
</protein>
<keyword evidence="2" id="KW-1185">Reference proteome</keyword>
<comment type="caution">
    <text evidence="1">The sequence shown here is derived from an EMBL/GenBank/DDBJ whole genome shotgun (WGS) entry which is preliminary data.</text>
</comment>
<reference evidence="1" key="1">
    <citation type="submission" date="2022-10" db="EMBL/GenBank/DDBJ databases">
        <title>Determination and structural analysis of whole genome sequence of Sarocladium strictum F4-1.</title>
        <authorList>
            <person name="Hu L."/>
            <person name="Jiang Y."/>
        </authorList>
    </citation>
    <scope>NUCLEOTIDE SEQUENCE</scope>
    <source>
        <strain evidence="1">F4-1</strain>
    </source>
</reference>
<dbReference type="EMBL" id="JAPDFR010000005">
    <property type="protein sequence ID" value="KAK0386334.1"/>
    <property type="molecule type" value="Genomic_DNA"/>
</dbReference>
<proteinExistence type="predicted"/>
<dbReference type="SUPFAM" id="SSF53474">
    <property type="entry name" value="alpha/beta-Hydrolases"/>
    <property type="match status" value="1"/>
</dbReference>
<evidence type="ECO:0000313" key="2">
    <source>
        <dbReference type="Proteomes" id="UP001175261"/>
    </source>
</evidence>
<dbReference type="Pfam" id="PF08538">
    <property type="entry name" value="DUF1749"/>
    <property type="match status" value="1"/>
</dbReference>
<dbReference type="AlphaFoldDB" id="A0AA39GGZ1"/>
<name>A0AA39GGZ1_SARSR</name>
<gene>
    <name evidence="1" type="ORF">NLU13_6171</name>
</gene>
<organism evidence="1 2">
    <name type="scientific">Sarocladium strictum</name>
    <name type="common">Black bundle disease fungus</name>
    <name type="synonym">Acremonium strictum</name>
    <dbReference type="NCBI Taxonomy" id="5046"/>
    <lineage>
        <taxon>Eukaryota</taxon>
        <taxon>Fungi</taxon>
        <taxon>Dikarya</taxon>
        <taxon>Ascomycota</taxon>
        <taxon>Pezizomycotina</taxon>
        <taxon>Sordariomycetes</taxon>
        <taxon>Hypocreomycetidae</taxon>
        <taxon>Hypocreales</taxon>
        <taxon>Sarocladiaceae</taxon>
        <taxon>Sarocladium</taxon>
    </lineage>
</organism>
<dbReference type="PANTHER" id="PTHR31591:SF7">
    <property type="entry name" value="DUF1749-DOMAIN-CONTAINING PROTEIN"/>
    <property type="match status" value="1"/>
</dbReference>
<evidence type="ECO:0000313" key="1">
    <source>
        <dbReference type="EMBL" id="KAK0386334.1"/>
    </source>
</evidence>
<sequence>MATNRTFSVTVHPYKSPTRASCAYEQGDTSSLNALVFIGGLTDGPHTVSYIRTLAKALEERRDLSYSVFEIRMRSSFQGFGTSSLLNDVEDISSLVKYLRSIGRKKIILMGHSTGTQDCMEYTNYAKHNNEPVDGFILQAPVSDREGLDDTFPSWRESLKYAQKLIAEGKKDELMPVHMVPEVLEAPMSAYRLWSLVAPGGDDDYFASDLDDATVKRVWGRYEKPVLVLHSEKDEFIPSNVDSAALNKRYQDANPLVSKLSGLIPGTGHAVKEEDARQWLSRRVQDFLTEIAS</sequence>
<dbReference type="PANTHER" id="PTHR31591">
    <property type="entry name" value="UPF0613 PROTEIN PB24D3.06C"/>
    <property type="match status" value="1"/>
</dbReference>